<evidence type="ECO:0000313" key="2">
    <source>
        <dbReference type="Proteomes" id="UP001501221"/>
    </source>
</evidence>
<evidence type="ECO:0000313" key="1">
    <source>
        <dbReference type="EMBL" id="GAA0213069.1"/>
    </source>
</evidence>
<dbReference type="EMBL" id="BAAAFM010000008">
    <property type="protein sequence ID" value="GAA0213069.1"/>
    <property type="molecule type" value="Genomic_DNA"/>
</dbReference>
<name>A0ABN0T5D3_9GAMM</name>
<accession>A0ABN0T5D3</accession>
<dbReference type="RefSeq" id="WP_343989942.1">
    <property type="nucleotide sequence ID" value="NZ_BAAAFM010000008.1"/>
</dbReference>
<gene>
    <name evidence="1" type="ORF">GCM10009123_20460</name>
</gene>
<reference evidence="1 2" key="1">
    <citation type="journal article" date="2019" name="Int. J. Syst. Evol. Microbiol.">
        <title>The Global Catalogue of Microorganisms (GCM) 10K type strain sequencing project: providing services to taxonomists for standard genome sequencing and annotation.</title>
        <authorList>
            <consortium name="The Broad Institute Genomics Platform"/>
            <consortium name="The Broad Institute Genome Sequencing Center for Infectious Disease"/>
            <person name="Wu L."/>
            <person name="Ma J."/>
        </authorList>
    </citation>
    <scope>NUCLEOTIDE SEQUENCE [LARGE SCALE GENOMIC DNA]</scope>
    <source>
        <strain evidence="1 2">JCM 16211</strain>
    </source>
</reference>
<dbReference type="Proteomes" id="UP001501221">
    <property type="component" value="Unassembled WGS sequence"/>
</dbReference>
<proteinExistence type="predicted"/>
<organism evidence="1 2">
    <name type="scientific">Kangiella japonica</name>
    <dbReference type="NCBI Taxonomy" id="647384"/>
    <lineage>
        <taxon>Bacteria</taxon>
        <taxon>Pseudomonadati</taxon>
        <taxon>Pseudomonadota</taxon>
        <taxon>Gammaproteobacteria</taxon>
        <taxon>Kangiellales</taxon>
        <taxon>Kangiellaceae</taxon>
        <taxon>Kangiella</taxon>
    </lineage>
</organism>
<evidence type="ECO:0008006" key="3">
    <source>
        <dbReference type="Google" id="ProtNLM"/>
    </source>
</evidence>
<sequence length="194" mass="22017">MIQKLTILISTFFVLSCTATKEPTNIEFEPMYVSAEGGVIWFQNAGKPDMVVCSGHTCIDLGQTFCDDKYYYCLNSPSLQLKIPKNLQKYLPKVVTQDFGTENTWSDRKNRYEVVPFGSGRVIYSHSKYLSSINILGKSYSAYLILVFDLEEEKYTDSILYSPKRGVIAISVDNEKQSFWLQGNCGYLANLSCK</sequence>
<keyword evidence="2" id="KW-1185">Reference proteome</keyword>
<protein>
    <recommendedName>
        <fullName evidence="3">Lipoprotein</fullName>
    </recommendedName>
</protein>
<dbReference type="PROSITE" id="PS51257">
    <property type="entry name" value="PROKAR_LIPOPROTEIN"/>
    <property type="match status" value="1"/>
</dbReference>
<comment type="caution">
    <text evidence="1">The sequence shown here is derived from an EMBL/GenBank/DDBJ whole genome shotgun (WGS) entry which is preliminary data.</text>
</comment>